<evidence type="ECO:0000256" key="7">
    <source>
        <dbReference type="ARBA" id="ARBA00023306"/>
    </source>
</evidence>
<keyword evidence="5" id="KW-0067">ATP-binding</keyword>
<keyword evidence="6" id="KW-0539">Nucleus</keyword>
<gene>
    <name evidence="8" type="ORF">CBOVIS_LOCUS12871</name>
</gene>
<dbReference type="GO" id="GO:0000077">
    <property type="term" value="P:DNA damage checkpoint signaling"/>
    <property type="evidence" value="ECO:0007669"/>
    <property type="project" value="TreeGrafter"/>
</dbReference>
<comment type="similarity">
    <text evidence="2">Belongs to the rad17/RAD24 family.</text>
</comment>
<dbReference type="GO" id="GO:0005524">
    <property type="term" value="F:ATP binding"/>
    <property type="evidence" value="ECO:0007669"/>
    <property type="project" value="UniProtKB-KW"/>
</dbReference>
<dbReference type="SUPFAM" id="SSF52540">
    <property type="entry name" value="P-loop containing nucleoside triphosphate hydrolases"/>
    <property type="match status" value="1"/>
</dbReference>
<reference evidence="8 9" key="1">
    <citation type="submission" date="2020-04" db="EMBL/GenBank/DDBJ databases">
        <authorList>
            <person name="Laetsch R D."/>
            <person name="Stevens L."/>
            <person name="Kumar S."/>
            <person name="Blaxter L. M."/>
        </authorList>
    </citation>
    <scope>NUCLEOTIDE SEQUENCE [LARGE SCALE GENOMIC DNA]</scope>
</reference>
<evidence type="ECO:0000256" key="3">
    <source>
        <dbReference type="ARBA" id="ARBA00022741"/>
    </source>
</evidence>
<dbReference type="InterPro" id="IPR027417">
    <property type="entry name" value="P-loop_NTPase"/>
</dbReference>
<dbReference type="GO" id="GO:0006281">
    <property type="term" value="P:DNA repair"/>
    <property type="evidence" value="ECO:0007669"/>
    <property type="project" value="InterPro"/>
</dbReference>
<evidence type="ECO:0000256" key="1">
    <source>
        <dbReference type="ARBA" id="ARBA00004123"/>
    </source>
</evidence>
<evidence type="ECO:0000256" key="6">
    <source>
        <dbReference type="ARBA" id="ARBA00023242"/>
    </source>
</evidence>
<proteinExistence type="inferred from homology"/>
<dbReference type="GO" id="GO:0005634">
    <property type="term" value="C:nucleus"/>
    <property type="evidence" value="ECO:0007669"/>
    <property type="project" value="UniProtKB-SubCell"/>
</dbReference>
<keyword evidence="4" id="KW-0227">DNA damage</keyword>
<keyword evidence="7" id="KW-0131">Cell cycle</keyword>
<dbReference type="PANTHER" id="PTHR12172:SF0">
    <property type="entry name" value="CELL CYCLE CHECKPOINT PROTEIN RAD17"/>
    <property type="match status" value="1"/>
</dbReference>
<comment type="subcellular location">
    <subcellularLocation>
        <location evidence="1">Nucleus</location>
    </subcellularLocation>
</comment>
<dbReference type="GO" id="GO:0003682">
    <property type="term" value="F:chromatin binding"/>
    <property type="evidence" value="ECO:0007669"/>
    <property type="project" value="TreeGrafter"/>
</dbReference>
<accession>A0A8S1FCF4</accession>
<keyword evidence="3" id="KW-0547">Nucleotide-binding</keyword>
<dbReference type="EMBL" id="CADEPM010000013">
    <property type="protein sequence ID" value="CAB3411481.1"/>
    <property type="molecule type" value="Genomic_DNA"/>
</dbReference>
<dbReference type="OrthoDB" id="10265971at2759"/>
<comment type="caution">
    <text evidence="8">The sequence shown here is derived from an EMBL/GenBank/DDBJ whole genome shotgun (WGS) entry which is preliminary data.</text>
</comment>
<protein>
    <recommendedName>
        <fullName evidence="10">Cell cycle checkpoint protein RAD17</fullName>
    </recommendedName>
</protein>
<sequence length="525" mass="59965">MVRPKKASNLFSDECRPAKSSELAIHSKKLAELKTWLTDNCLNRGKSYPKCLLLTGPSGSGKSTSLEVLSKELNIELVDYEPETLYDENLTPENDGLESLGKFLSQSGARFNPRRKILLVITNLPDEAYNDILGFRQTVSEALQNLHIPVIFCLSDVDSCWHLNHRRLFTNTFVMSNNIEIMKFNSVATTYLKKAIQRAAELLFLPLSKTKLEAIEHEANNDLRIAMNILQMNLVGTSSSVVASSKYSRKRQSVEILSNGKANKEDMFHMLGRILYAHRISPEDSQLPKTAKRKKRAESQMLMVDTNERKPLEHDVNDIIQMSSMPSEKILAFLHEHEPKFQQNLEALRKVSACFSECENMTSNWTVKQRLPDEYVAQVAARHVMFYNYGINTSGFRSLNGPLSSDLTKEIDNSKDELRRLPRIGDAQYVALTIPYLAFISPCMDPNNISCYLARPFNISWKSGRDSICHQMENLGNTAFFKKLTSKKRKRDEIEQKFAENQNGKDYVDEKIEIEESDYDSFDDM</sequence>
<keyword evidence="9" id="KW-1185">Reference proteome</keyword>
<evidence type="ECO:0000313" key="8">
    <source>
        <dbReference type="EMBL" id="CAB3411481.1"/>
    </source>
</evidence>
<evidence type="ECO:0000256" key="2">
    <source>
        <dbReference type="ARBA" id="ARBA00006168"/>
    </source>
</evidence>
<dbReference type="PANTHER" id="PTHR12172">
    <property type="entry name" value="CELL CYCLE CHECKPOINT PROTEIN RAD17"/>
    <property type="match status" value="1"/>
</dbReference>
<dbReference type="Pfam" id="PF03215">
    <property type="entry name" value="Rad17"/>
    <property type="match status" value="1"/>
</dbReference>
<dbReference type="GO" id="GO:0033314">
    <property type="term" value="P:mitotic DNA replication checkpoint signaling"/>
    <property type="evidence" value="ECO:0007669"/>
    <property type="project" value="TreeGrafter"/>
</dbReference>
<dbReference type="Proteomes" id="UP000494206">
    <property type="component" value="Unassembled WGS sequence"/>
</dbReference>
<dbReference type="Gene3D" id="3.40.50.300">
    <property type="entry name" value="P-loop containing nucleotide triphosphate hydrolases"/>
    <property type="match status" value="1"/>
</dbReference>
<evidence type="ECO:0000256" key="4">
    <source>
        <dbReference type="ARBA" id="ARBA00022763"/>
    </source>
</evidence>
<dbReference type="AlphaFoldDB" id="A0A8S1FCF4"/>
<evidence type="ECO:0008006" key="10">
    <source>
        <dbReference type="Google" id="ProtNLM"/>
    </source>
</evidence>
<organism evidence="8 9">
    <name type="scientific">Caenorhabditis bovis</name>
    <dbReference type="NCBI Taxonomy" id="2654633"/>
    <lineage>
        <taxon>Eukaryota</taxon>
        <taxon>Metazoa</taxon>
        <taxon>Ecdysozoa</taxon>
        <taxon>Nematoda</taxon>
        <taxon>Chromadorea</taxon>
        <taxon>Rhabditida</taxon>
        <taxon>Rhabditina</taxon>
        <taxon>Rhabditomorpha</taxon>
        <taxon>Rhabditoidea</taxon>
        <taxon>Rhabditidae</taxon>
        <taxon>Peloderinae</taxon>
        <taxon>Caenorhabditis</taxon>
    </lineage>
</organism>
<evidence type="ECO:0000313" key="9">
    <source>
        <dbReference type="Proteomes" id="UP000494206"/>
    </source>
</evidence>
<dbReference type="GO" id="GO:0003689">
    <property type="term" value="F:DNA clamp loader activity"/>
    <property type="evidence" value="ECO:0007669"/>
    <property type="project" value="TreeGrafter"/>
</dbReference>
<name>A0A8S1FCF4_9PELO</name>
<dbReference type="InterPro" id="IPR004582">
    <property type="entry name" value="Checkpoint_prot_Rad17_Rad24"/>
</dbReference>
<evidence type="ECO:0000256" key="5">
    <source>
        <dbReference type="ARBA" id="ARBA00022840"/>
    </source>
</evidence>